<dbReference type="RefSeq" id="WP_004291584.1">
    <property type="nucleotide sequence ID" value="NZ_CABKNQ010000017.1"/>
</dbReference>
<evidence type="ECO:0000313" key="5">
    <source>
        <dbReference type="EMBL" id="SUV43043.1"/>
    </source>
</evidence>
<dbReference type="PROSITE" id="PS51257">
    <property type="entry name" value="PROKAR_LIPOPROTEIN"/>
    <property type="match status" value="1"/>
</dbReference>
<organism evidence="5 6">
    <name type="scientific">Bacteroides eggerthii</name>
    <dbReference type="NCBI Taxonomy" id="28111"/>
    <lineage>
        <taxon>Bacteria</taxon>
        <taxon>Pseudomonadati</taxon>
        <taxon>Bacteroidota</taxon>
        <taxon>Bacteroidia</taxon>
        <taxon>Bacteroidales</taxon>
        <taxon>Bacteroidaceae</taxon>
        <taxon>Bacteroides</taxon>
    </lineage>
</organism>
<proteinExistence type="predicted"/>
<dbReference type="Proteomes" id="UP000291917">
    <property type="component" value="Unassembled WGS sequence"/>
</dbReference>
<reference evidence="3 8" key="2">
    <citation type="journal article" date="2019" name="Nat. Med.">
        <title>A library of human gut bacterial isolates paired with longitudinal multiomics data enables mechanistic microbiome research.</title>
        <authorList>
            <person name="Poyet M."/>
            <person name="Groussin M."/>
            <person name="Gibbons S.M."/>
            <person name="Avila-Pacheco J."/>
            <person name="Jiang X."/>
            <person name="Kearney S.M."/>
            <person name="Perrotta A.R."/>
            <person name="Berdy B."/>
            <person name="Zhao S."/>
            <person name="Lieberman T.D."/>
            <person name="Swanson P.K."/>
            <person name="Smith M."/>
            <person name="Roesemann S."/>
            <person name="Alexander J.E."/>
            <person name="Rich S.A."/>
            <person name="Livny J."/>
            <person name="Vlamakis H."/>
            <person name="Clish C."/>
            <person name="Bullock K."/>
            <person name="Deik A."/>
            <person name="Scott J."/>
            <person name="Pierce K.A."/>
            <person name="Xavier R.J."/>
            <person name="Alm E.J."/>
        </authorList>
    </citation>
    <scope>NUCLEOTIDE SEQUENCE [LARGE SCALE GENOMIC DNA]</scope>
    <source>
        <strain evidence="3 8">BIOML-A1</strain>
    </source>
</reference>
<evidence type="ECO:0000313" key="3">
    <source>
        <dbReference type="EMBL" id="KAA5275929.1"/>
    </source>
</evidence>
<evidence type="ECO:0000259" key="2">
    <source>
        <dbReference type="Pfam" id="PF13648"/>
    </source>
</evidence>
<evidence type="ECO:0000313" key="6">
    <source>
        <dbReference type="Proteomes" id="UP000254424"/>
    </source>
</evidence>
<dbReference type="InterPro" id="IPR024311">
    <property type="entry name" value="Lipocalin-like"/>
</dbReference>
<reference evidence="5 6" key="1">
    <citation type="submission" date="2018-06" db="EMBL/GenBank/DDBJ databases">
        <authorList>
            <consortium name="Pathogen Informatics"/>
            <person name="Doyle S."/>
        </authorList>
    </citation>
    <scope>NUCLEOTIDE SEQUENCE [LARGE SCALE GENOMIC DNA]</scope>
    <source>
        <strain evidence="5 6">NCTC11155</strain>
    </source>
</reference>
<evidence type="ECO:0000256" key="1">
    <source>
        <dbReference type="SAM" id="SignalP"/>
    </source>
</evidence>
<gene>
    <name evidence="4" type="ORF">EAJ03_04365</name>
    <name evidence="3" type="ORF">F2Z23_04365</name>
    <name evidence="5" type="ORF">NCTC11155_02431</name>
</gene>
<dbReference type="AlphaFoldDB" id="A0A380Z7T6"/>
<feature type="signal peptide" evidence="1">
    <location>
        <begin position="1"/>
        <end position="18"/>
    </location>
</feature>
<feature type="domain" description="Lipocalin-like" evidence="2">
    <location>
        <begin position="38"/>
        <end position="132"/>
    </location>
</feature>
<evidence type="ECO:0000313" key="4">
    <source>
        <dbReference type="EMBL" id="RYT77259.1"/>
    </source>
</evidence>
<dbReference type="OrthoDB" id="1001391at2"/>
<dbReference type="Proteomes" id="UP000254424">
    <property type="component" value="Unassembled WGS sequence"/>
</dbReference>
<evidence type="ECO:0000313" key="7">
    <source>
        <dbReference type="Proteomes" id="UP000291917"/>
    </source>
</evidence>
<dbReference type="EMBL" id="UFSX01000002">
    <property type="protein sequence ID" value="SUV43043.1"/>
    <property type="molecule type" value="Genomic_DNA"/>
</dbReference>
<name>A0A380Z7T6_9BACE</name>
<accession>A0A380Z7T6</accession>
<dbReference type="STRING" id="483216.BACEGG_03116"/>
<keyword evidence="8" id="KW-1185">Reference proteome</keyword>
<protein>
    <recommendedName>
        <fullName evidence="2">Lipocalin-like domain-containing protein</fullName>
    </recommendedName>
</protein>
<dbReference type="Pfam" id="PF13648">
    <property type="entry name" value="Lipocalin_4"/>
    <property type="match status" value="1"/>
</dbReference>
<sequence length="162" mass="18481">MKNILVYLMLAATFLLSACDKDEKMLEPSYLPVTYANIAGTWQLAEWNGVEMSEGRYCYLVIKRKADEETGKRALEIYTNIDSDKSHLLTSTYELEENEDLGSIISGIYDHAAGFWNNSYLISELEADRMVWTVLEDAEDVSVYVRCEKVPEDIMNGTRAIK</sequence>
<feature type="chain" id="PRO_5044586772" description="Lipocalin-like domain-containing protein" evidence="1">
    <location>
        <begin position="19"/>
        <end position="162"/>
    </location>
</feature>
<evidence type="ECO:0000313" key="8">
    <source>
        <dbReference type="Proteomes" id="UP000335496"/>
    </source>
</evidence>
<dbReference type="Proteomes" id="UP000335496">
    <property type="component" value="Unassembled WGS sequence"/>
</dbReference>
<dbReference type="EMBL" id="RCXL01000004">
    <property type="protein sequence ID" value="RYT77259.1"/>
    <property type="molecule type" value="Genomic_DNA"/>
</dbReference>
<reference evidence="4 7" key="3">
    <citation type="journal article" date="2019" name="Science, e1252229">
        <title>Invertible promoters mediate bacterial phase variation, antibiotic resistance, and host adaptation in the gut.</title>
        <authorList>
            <person name="Jiang X."/>
            <person name="Hall A.B."/>
            <person name="Arthur T.D."/>
            <person name="Plichta D.R."/>
            <person name="Covington C.T."/>
            <person name="Poyet M."/>
            <person name="Crothers J."/>
            <person name="Moses P.L."/>
            <person name="Tolonen A.C."/>
            <person name="Vlamakis H."/>
            <person name="Alm E.J."/>
            <person name="Xavier R.J."/>
        </authorList>
    </citation>
    <scope>NUCLEOTIDE SEQUENCE [LARGE SCALE GENOMIC DNA]</scope>
    <source>
        <strain evidence="4">Bj_0095</strain>
        <strain evidence="7">bj_0095</strain>
    </source>
</reference>
<dbReference type="GeneID" id="93069188"/>
<dbReference type="EMBL" id="VVZX01000004">
    <property type="protein sequence ID" value="KAA5275929.1"/>
    <property type="molecule type" value="Genomic_DNA"/>
</dbReference>
<keyword evidence="1" id="KW-0732">Signal</keyword>